<dbReference type="FunFam" id="2.30.30.140:FF:000018">
    <property type="entry name" value="Serine/threonine-protein kinase 31"/>
    <property type="match status" value="1"/>
</dbReference>
<dbReference type="InterPro" id="IPR004087">
    <property type="entry name" value="KH_dom"/>
</dbReference>
<keyword evidence="4" id="KW-0812">Transmembrane</keyword>
<dbReference type="Pfam" id="PF00013">
    <property type="entry name" value="KH_1"/>
    <property type="match status" value="2"/>
</dbReference>
<dbReference type="PANTHER" id="PTHR22948">
    <property type="entry name" value="TUDOR DOMAIN CONTAINING PROTEIN"/>
    <property type="match status" value="1"/>
</dbReference>
<gene>
    <name evidence="7" type="primary">LOC100650699</name>
</gene>
<dbReference type="InterPro" id="IPR050621">
    <property type="entry name" value="Tudor_domain_containing"/>
</dbReference>
<dbReference type="CTD" id="33401"/>
<keyword evidence="2" id="KW-0175">Coiled coil</keyword>
<dbReference type="InterPro" id="IPR004088">
    <property type="entry name" value="KH_dom_type_1"/>
</dbReference>
<dbReference type="KEGG" id="bter:100650699"/>
<dbReference type="Pfam" id="PF00567">
    <property type="entry name" value="TUDOR"/>
    <property type="match status" value="1"/>
</dbReference>
<dbReference type="GO" id="GO:0005739">
    <property type="term" value="C:mitochondrion"/>
    <property type="evidence" value="ECO:0007669"/>
    <property type="project" value="UniProtKB-ARBA"/>
</dbReference>
<dbReference type="GO" id="GO:0030719">
    <property type="term" value="P:P granule organization"/>
    <property type="evidence" value="ECO:0007669"/>
    <property type="project" value="TreeGrafter"/>
</dbReference>
<evidence type="ECO:0000313" key="6">
    <source>
        <dbReference type="Proteomes" id="UP000835206"/>
    </source>
</evidence>
<organism evidence="6 7">
    <name type="scientific">Bombus terrestris</name>
    <name type="common">Buff-tailed bumblebee</name>
    <name type="synonym">Apis terrestris</name>
    <dbReference type="NCBI Taxonomy" id="30195"/>
    <lineage>
        <taxon>Eukaryota</taxon>
        <taxon>Metazoa</taxon>
        <taxon>Ecdysozoa</taxon>
        <taxon>Arthropoda</taxon>
        <taxon>Hexapoda</taxon>
        <taxon>Insecta</taxon>
        <taxon>Pterygota</taxon>
        <taxon>Neoptera</taxon>
        <taxon>Endopterygota</taxon>
        <taxon>Hymenoptera</taxon>
        <taxon>Apocrita</taxon>
        <taxon>Aculeata</taxon>
        <taxon>Apoidea</taxon>
        <taxon>Anthophila</taxon>
        <taxon>Apidae</taxon>
        <taxon>Bombus</taxon>
        <taxon>Bombus</taxon>
    </lineage>
</organism>
<dbReference type="Gene3D" id="2.30.30.140">
    <property type="match status" value="1"/>
</dbReference>
<feature type="compositionally biased region" description="Basic and acidic residues" evidence="3">
    <location>
        <begin position="538"/>
        <end position="561"/>
    </location>
</feature>
<dbReference type="SMART" id="SM00322">
    <property type="entry name" value="KH"/>
    <property type="match status" value="2"/>
</dbReference>
<keyword evidence="4" id="KW-0472">Membrane</keyword>
<dbReference type="GeneID" id="100650699"/>
<feature type="transmembrane region" description="Helical" evidence="4">
    <location>
        <begin position="12"/>
        <end position="30"/>
    </location>
</feature>
<dbReference type="GO" id="GO:0003723">
    <property type="term" value="F:RNA binding"/>
    <property type="evidence" value="ECO:0007669"/>
    <property type="project" value="UniProtKB-UniRule"/>
</dbReference>
<proteinExistence type="predicted"/>
<dbReference type="PROSITE" id="PS50304">
    <property type="entry name" value="TUDOR"/>
    <property type="match status" value="1"/>
</dbReference>
<dbReference type="SMART" id="SM00333">
    <property type="entry name" value="TUDOR"/>
    <property type="match status" value="1"/>
</dbReference>
<dbReference type="InterPro" id="IPR002999">
    <property type="entry name" value="Tudor"/>
</dbReference>
<dbReference type="PANTHER" id="PTHR22948:SF29">
    <property type="entry name" value="FI02030P-RELATED"/>
    <property type="match status" value="1"/>
</dbReference>
<dbReference type="GO" id="GO:0034587">
    <property type="term" value="P:piRNA processing"/>
    <property type="evidence" value="ECO:0007669"/>
    <property type="project" value="TreeGrafter"/>
</dbReference>
<dbReference type="GO" id="GO:0007283">
    <property type="term" value="P:spermatogenesis"/>
    <property type="evidence" value="ECO:0007669"/>
    <property type="project" value="TreeGrafter"/>
</dbReference>
<feature type="coiled-coil region" evidence="2">
    <location>
        <begin position="180"/>
        <end position="207"/>
    </location>
</feature>
<dbReference type="Proteomes" id="UP000835206">
    <property type="component" value="Chromosome 12"/>
</dbReference>
<reference evidence="7" key="1">
    <citation type="submission" date="2025-08" db="UniProtKB">
        <authorList>
            <consortium name="RefSeq"/>
        </authorList>
    </citation>
    <scope>IDENTIFICATION</scope>
</reference>
<dbReference type="InterPro" id="IPR035437">
    <property type="entry name" value="SNase_OB-fold_sf"/>
</dbReference>
<keyword evidence="4" id="KW-1133">Transmembrane helix</keyword>
<dbReference type="RefSeq" id="XP_012170484.2">
    <property type="nucleotide sequence ID" value="XM_012315094.3"/>
</dbReference>
<accession>A0A9B2JTE0</accession>
<dbReference type="Gene3D" id="3.30.1370.10">
    <property type="entry name" value="K Homology domain, type 1"/>
    <property type="match status" value="2"/>
</dbReference>
<feature type="compositionally biased region" description="Polar residues" evidence="3">
    <location>
        <begin position="458"/>
        <end position="470"/>
    </location>
</feature>
<keyword evidence="6" id="KW-1185">Reference proteome</keyword>
<protein>
    <submittedName>
        <fullName evidence="7">Tudor and KH domain-containing protein homolog isoform X1</fullName>
    </submittedName>
</protein>
<evidence type="ECO:0000259" key="5">
    <source>
        <dbReference type="PROSITE" id="PS50304"/>
    </source>
</evidence>
<evidence type="ECO:0000256" key="3">
    <source>
        <dbReference type="SAM" id="MobiDB-lite"/>
    </source>
</evidence>
<feature type="compositionally biased region" description="Polar residues" evidence="3">
    <location>
        <begin position="492"/>
        <end position="501"/>
    </location>
</feature>
<name>A0A9B2JTE0_BOMTE</name>
<dbReference type="Gene3D" id="2.40.50.90">
    <property type="match status" value="1"/>
</dbReference>
<dbReference type="AlphaFoldDB" id="A0A9B2JTE0"/>
<dbReference type="InterPro" id="IPR036612">
    <property type="entry name" value="KH_dom_type_1_sf"/>
</dbReference>
<evidence type="ECO:0000313" key="7">
    <source>
        <dbReference type="RefSeq" id="XP_012170484.2"/>
    </source>
</evidence>
<dbReference type="CDD" id="cd22398">
    <property type="entry name" value="KH-I_FUBP_rpt3"/>
    <property type="match status" value="1"/>
</dbReference>
<dbReference type="PROSITE" id="PS50084">
    <property type="entry name" value="KH_TYPE_1"/>
    <property type="match status" value="2"/>
</dbReference>
<sequence length="609" mass="68874">MRWMARYFTPPILLGLSLTSVSIAVLYVLYKKDEEDIKSRKSQVEISKRYTIECKVPRQFVPAVIGRGGSMIKDIQNKTGTQLYFKEDNIECPERVCIIKGSYESVYLAENMIKSIIHNQPIIESHVLTVSQKTCARIVGRTGDVIYRMQIDSGAKIITENVFISSEPYLEKKITIKGTSKQINKALELIQEKISEEEKERTKLQASSAARRPRGKLCPRNTITTYEQGQSTESLTLPVSDGFIEVYVSAVETPSQFWVQIVGPGITALDKLVADMNAYYSNEENYQLHKLKNVKIGQLVAAKFGFNKQWYRAEVISLPGSNQCEVFYLDYGDHEIIHPSCIVELRTDFLSLRLQAIECSMANIKPPGTEWTNDECDFFAEITFLAEWKVLYAKVKGFKERTVDYGRSHREGSPIPSVELYNKYENEEINIGHEMIKEGYAEEETVPSAASSTLSLFSRHNDTGDLSTPPLTKRALSPETPINTSRKLDSAIDSSNTSTPDVGTPTDVSDVLRSEVKEIHLITPHKPRDWTGEIDPVTSKKDKTNRFIENEKEVQRDDGRTSRPPNGTYIPLECPQKQERPWQVSKFSRVAPAGFESDMSDDSDVMELG</sequence>
<dbReference type="OrthoDB" id="9995375at2759"/>
<feature type="domain" description="Tudor" evidence="5">
    <location>
        <begin position="293"/>
        <end position="352"/>
    </location>
</feature>
<keyword evidence="1" id="KW-0694">RNA-binding</keyword>
<dbReference type="SUPFAM" id="SSF63748">
    <property type="entry name" value="Tudor/PWWP/MBT"/>
    <property type="match status" value="1"/>
</dbReference>
<dbReference type="GO" id="GO:0043186">
    <property type="term" value="C:P granule"/>
    <property type="evidence" value="ECO:0007669"/>
    <property type="project" value="TreeGrafter"/>
</dbReference>
<evidence type="ECO:0000256" key="2">
    <source>
        <dbReference type="SAM" id="Coils"/>
    </source>
</evidence>
<evidence type="ECO:0000256" key="4">
    <source>
        <dbReference type="SAM" id="Phobius"/>
    </source>
</evidence>
<evidence type="ECO:0000256" key="1">
    <source>
        <dbReference type="PROSITE-ProRule" id="PRU00117"/>
    </source>
</evidence>
<feature type="region of interest" description="Disordered" evidence="3">
    <location>
        <begin position="523"/>
        <end position="583"/>
    </location>
</feature>
<feature type="region of interest" description="Disordered" evidence="3">
    <location>
        <begin position="458"/>
        <end position="508"/>
    </location>
</feature>
<dbReference type="SUPFAM" id="SSF54791">
    <property type="entry name" value="Eukaryotic type KH-domain (KH-domain type I)"/>
    <property type="match status" value="2"/>
</dbReference>